<accession>A0A1H7N6N1</accession>
<feature type="transmembrane region" description="Helical" evidence="2">
    <location>
        <begin position="258"/>
        <end position="274"/>
    </location>
</feature>
<feature type="transmembrane region" description="Helical" evidence="2">
    <location>
        <begin position="200"/>
        <end position="219"/>
    </location>
</feature>
<dbReference type="EMBL" id="FOAZ01000006">
    <property type="protein sequence ID" value="SEL18961.1"/>
    <property type="molecule type" value="Genomic_DNA"/>
</dbReference>
<dbReference type="AlphaFoldDB" id="A0A1H7N6N1"/>
<feature type="transmembrane region" description="Helical" evidence="2">
    <location>
        <begin position="160"/>
        <end position="180"/>
    </location>
</feature>
<feature type="region of interest" description="Disordered" evidence="1">
    <location>
        <begin position="297"/>
        <end position="339"/>
    </location>
</feature>
<proteinExistence type="predicted"/>
<feature type="transmembrane region" description="Helical" evidence="2">
    <location>
        <begin position="226"/>
        <end position="246"/>
    </location>
</feature>
<name>A0A1H7N6N1_STRJI</name>
<organism evidence="3 4">
    <name type="scientific">Streptacidiphilus jiangxiensis</name>
    <dbReference type="NCBI Taxonomy" id="235985"/>
    <lineage>
        <taxon>Bacteria</taxon>
        <taxon>Bacillati</taxon>
        <taxon>Actinomycetota</taxon>
        <taxon>Actinomycetes</taxon>
        <taxon>Kitasatosporales</taxon>
        <taxon>Streptomycetaceae</taxon>
        <taxon>Streptacidiphilus</taxon>
    </lineage>
</organism>
<dbReference type="STRING" id="235985.SAMN05414137_106227"/>
<feature type="transmembrane region" description="Helical" evidence="2">
    <location>
        <begin position="102"/>
        <end position="121"/>
    </location>
</feature>
<protein>
    <recommendedName>
        <fullName evidence="5">Magnesium transporter NIPA</fullName>
    </recommendedName>
</protein>
<keyword evidence="2" id="KW-1133">Transmembrane helix</keyword>
<evidence type="ECO:0000313" key="4">
    <source>
        <dbReference type="Proteomes" id="UP000183015"/>
    </source>
</evidence>
<evidence type="ECO:0000256" key="2">
    <source>
        <dbReference type="SAM" id="Phobius"/>
    </source>
</evidence>
<evidence type="ECO:0000313" key="3">
    <source>
        <dbReference type="EMBL" id="SEL18961.1"/>
    </source>
</evidence>
<reference evidence="4" key="1">
    <citation type="submission" date="2016-10" db="EMBL/GenBank/DDBJ databases">
        <authorList>
            <person name="Varghese N."/>
        </authorList>
    </citation>
    <scope>NUCLEOTIDE SEQUENCE [LARGE SCALE GENOMIC DNA]</scope>
    <source>
        <strain evidence="4">DSM 45096 / BCRC 16803 / CGMCC 4.1857 / CIP 109030 / JCM 12277 / KCTC 19219 / NBRC 100920 / 33214</strain>
    </source>
</reference>
<feature type="transmembrane region" description="Helical" evidence="2">
    <location>
        <begin position="49"/>
        <end position="67"/>
    </location>
</feature>
<evidence type="ECO:0008006" key="5">
    <source>
        <dbReference type="Google" id="ProtNLM"/>
    </source>
</evidence>
<sequence>MILGIAAAVLAAVCYNVGLLVEKQALGRLPTLRLAAPVALFRSLFGRPAWLAGFALVLAGLVLQVVSQGLLPITVAQPLLAVGPAVLVATSALVYRETPARADLAMLALLGLSTVLLVLSYDPHLDPVGRGEHPAAVLTVCACAGLGAGAVMLPRGPRSGTAYGVAVGLLNGAGGLLAKALAVAARDGRRTLVSLAELPYAWLLGLFSVLMLGVMQIGLQRSRAASLVPAQVITGNALVLVAGGLIFHEPLPADPLRLGLRLGALVVSLLVLALRPPAARASAPLAAGAGDAPGPVQGLVDHGGEAVDGGVPAQAERAAAGRGAHGTATGGVEGESGPG</sequence>
<feature type="transmembrane region" description="Helical" evidence="2">
    <location>
        <begin position="133"/>
        <end position="153"/>
    </location>
</feature>
<keyword evidence="2" id="KW-0812">Transmembrane</keyword>
<keyword evidence="4" id="KW-1185">Reference proteome</keyword>
<keyword evidence="2" id="KW-0472">Membrane</keyword>
<evidence type="ECO:0000256" key="1">
    <source>
        <dbReference type="SAM" id="MobiDB-lite"/>
    </source>
</evidence>
<feature type="transmembrane region" description="Helical" evidence="2">
    <location>
        <begin position="73"/>
        <end position="95"/>
    </location>
</feature>
<dbReference type="Proteomes" id="UP000183015">
    <property type="component" value="Unassembled WGS sequence"/>
</dbReference>
<gene>
    <name evidence="3" type="ORF">SAMN05414137_106227</name>
</gene>
<feature type="compositionally biased region" description="Gly residues" evidence="1">
    <location>
        <begin position="328"/>
        <end position="339"/>
    </location>
</feature>
<feature type="compositionally biased region" description="Low complexity" evidence="1">
    <location>
        <begin position="309"/>
        <end position="327"/>
    </location>
</feature>